<dbReference type="InterPro" id="IPR044726">
    <property type="entry name" value="ABCC_6TM_D2"/>
</dbReference>
<protein>
    <submittedName>
        <fullName evidence="15">ABCC1-9-2</fullName>
    </submittedName>
</protein>
<dbReference type="Pfam" id="PF00664">
    <property type="entry name" value="ABC_membrane"/>
    <property type="match status" value="2"/>
</dbReference>
<evidence type="ECO:0000256" key="8">
    <source>
        <dbReference type="ARBA" id="ARBA00022989"/>
    </source>
</evidence>
<organism evidence="15">
    <name type="scientific">Eurytemora affinis</name>
    <name type="common">Copepod</name>
    <name type="synonym">Temora affinis</name>
    <dbReference type="NCBI Taxonomy" id="88015"/>
    <lineage>
        <taxon>Eukaryota</taxon>
        <taxon>Metazoa</taxon>
        <taxon>Ecdysozoa</taxon>
        <taxon>Arthropoda</taxon>
        <taxon>Crustacea</taxon>
        <taxon>Multicrustacea</taxon>
        <taxon>Hexanauplia</taxon>
        <taxon>Copepoda</taxon>
        <taxon>Calanoida</taxon>
        <taxon>Temoridae</taxon>
        <taxon>Eurytemora</taxon>
    </lineage>
</organism>
<comment type="subcellular location">
    <subcellularLocation>
        <location evidence="1">Endomembrane system</location>
        <topology evidence="1">Multi-pass membrane protein</topology>
    </subcellularLocation>
</comment>
<evidence type="ECO:0000256" key="2">
    <source>
        <dbReference type="ARBA" id="ARBA00009726"/>
    </source>
</evidence>
<keyword evidence="4 12" id="KW-0812">Transmembrane</keyword>
<dbReference type="GO" id="GO:0005524">
    <property type="term" value="F:ATP binding"/>
    <property type="evidence" value="ECO:0007669"/>
    <property type="project" value="UniProtKB-KW"/>
</dbReference>
<dbReference type="Gene3D" id="1.20.1560.10">
    <property type="entry name" value="ABC transporter type 1, transmembrane domain"/>
    <property type="match status" value="2"/>
</dbReference>
<dbReference type="Gene3D" id="3.40.50.300">
    <property type="entry name" value="P-loop containing nucleotide triphosphate hydrolases"/>
    <property type="match status" value="2"/>
</dbReference>
<dbReference type="InterPro" id="IPR003593">
    <property type="entry name" value="AAA+_ATPase"/>
</dbReference>
<dbReference type="GO" id="GO:0140359">
    <property type="term" value="F:ABC-type transporter activity"/>
    <property type="evidence" value="ECO:0007669"/>
    <property type="project" value="InterPro"/>
</dbReference>
<feature type="transmembrane region" description="Helical" evidence="12">
    <location>
        <begin position="131"/>
        <end position="148"/>
    </location>
</feature>
<feature type="compositionally biased region" description="Basic and acidic residues" evidence="11">
    <location>
        <begin position="864"/>
        <end position="873"/>
    </location>
</feature>
<dbReference type="PANTHER" id="PTHR24223">
    <property type="entry name" value="ATP-BINDING CASSETTE SUB-FAMILY C"/>
    <property type="match status" value="1"/>
</dbReference>
<feature type="transmembrane region" description="Helical" evidence="12">
    <location>
        <begin position="103"/>
        <end position="119"/>
    </location>
</feature>
<dbReference type="CDD" id="cd03250">
    <property type="entry name" value="ABCC_MRP_domain1"/>
    <property type="match status" value="1"/>
</dbReference>
<feature type="transmembrane region" description="Helical" evidence="12">
    <location>
        <begin position="267"/>
        <end position="289"/>
    </location>
</feature>
<evidence type="ECO:0000256" key="7">
    <source>
        <dbReference type="ARBA" id="ARBA00022840"/>
    </source>
</evidence>
<dbReference type="CDD" id="cd18579">
    <property type="entry name" value="ABC_6TM_ABCC_D1"/>
    <property type="match status" value="1"/>
</dbReference>
<dbReference type="InterPro" id="IPR044746">
    <property type="entry name" value="ABCC_6TM_D1"/>
</dbReference>
<feature type="transmembrane region" description="Helical" evidence="12">
    <location>
        <begin position="495"/>
        <end position="522"/>
    </location>
</feature>
<dbReference type="FunFam" id="3.40.50.300:FF:000997">
    <property type="entry name" value="Multidrug resistance-associated protein 1"/>
    <property type="match status" value="1"/>
</dbReference>
<evidence type="ECO:0000259" key="14">
    <source>
        <dbReference type="PROSITE" id="PS50929"/>
    </source>
</evidence>
<dbReference type="EMBL" id="MW149409">
    <property type="protein sequence ID" value="QTW43709.1"/>
    <property type="molecule type" value="mRNA"/>
</dbReference>
<evidence type="ECO:0000259" key="13">
    <source>
        <dbReference type="PROSITE" id="PS50893"/>
    </source>
</evidence>
<sequence length="1460" mass="162185">MSGVSNDTGGFLGFCDTYLIGVDGSITTNCMVKSLFVWTPIVAMILLLPQYIYQIKNKGTSLGISILSIMKAVFSLCLIILAIYDLVLWLGVENNEIVDILDPILRIVVYFITIAVVFVERTNRCGSSPVLWLFWGLLSMFWAVRILFQIKRYSNEGDGEGDKYINELVSNGVSFVLIFSEFVVCCFVDLKLKDDTKRNPEMTASYASYVLMSWLDKLGTQGKAALTLKDLSPLAPVDSSIRCIQSFLTHLKKASEENPQGFKLVQVLVISFGGVYGLVFINLTIVASLEQYENKAVESVVAFVKNLAAPAEKGLVLAVILLCLLFSKPIFTAVAGNRMITVSAWTRASLLTGIYRKMLKMAPSASSAGSAGKITSMISTDVFKIQECLLVGYDIFISPFKVVVAQYLLTMLLGHYNFYTFPLLVFSLFTTVVMGIVMLKFNQQFMAVSDERMRITSEMLGGMKIIKLYGWENPFYERIEALRSQERIINIKIGIVYSIGCTILSATPLLLPSIAFAAYANSGDGDIPADVSYPSLMLYRRMAPPFGFLPAVLSNIMTTLAAIKRIEEFLKLEELSEDNVKRIGRDESRIAVDIERATFQWSSPAPVSSEDGVKKDAGESADTKIAEECFRLDNLNLKLPHGILVGVVGNLGSGKSSLLSSMIGEMPRTSGSITLSGSIAHVAQQSWIQNATLRDNILFGKPYEEELYEETIYRCALTTDLDILPDGDDLEIGDKGTNLSGGQRQRIAIARAVYNDADIYLFDDPLSAVDAHVAKHLFDEVIGPNGFLSHKTRVFVTNAIGFLPQVDFVIVLKKGVIVESGPFSQLVQKGGELTRLMADVAQEKEDEEQLEQKKQPRKPRKKKENTEHKKQYAEEEAGNKAVPLSVYLKTYQNGGLLYVLGFFLFLILKFAAQIVNERWVMWWNENTFPWEDLDPNRESRTTLFINGYALLSLVHGIVLGIAYLFLVVCLINAARKVHVNMLNNILHAPMAFFDVTPTGRIQNRFSKDIFACDTLAAPSTLNFWMNALQIVAIVIQCAMSVAYALILLVPLILIMGIGFMRFLPVLRKLSRLELAATGPLMSHFGETLAGIGSIRAFQAEEQFKLESQRRIDEANKVYKLLWCLTKWFNLRMELVVGVIGFGVTIMAVFLRYSMSPGDVGILLLNVFAMCQVVNILAFVFIQMEKSYQSVERVLEYSDTPMEAEWGETNEEVLKWIKHGEIILENYSMRYRDGLNLVVKKLSAKINPGEKIGIVGRTGAGKSSLLFALFRLAEAAEGKIYIDGTDISTIGLHVLRQALSIIPQEPVLFYGSLRSNLDPLNLYADKDIIAALKYAHLKDFLTSIGDNLEFAVAEGGSNLSVGQRQLICLARALLKKTKVLMLDEATAAVDQESDAMIQATIREQFAGSTILTIAHRINTILDYDRVMVLDKGEIVEFDTPKTLMSTDGGIFQSMCKSAGIL</sequence>
<feature type="transmembrane region" description="Helical" evidence="12">
    <location>
        <begin position="948"/>
        <end position="971"/>
    </location>
</feature>
<dbReference type="PROSITE" id="PS50929">
    <property type="entry name" value="ABC_TM1F"/>
    <property type="match status" value="2"/>
</dbReference>
<feature type="transmembrane region" description="Helical" evidence="12">
    <location>
        <begin position="542"/>
        <end position="563"/>
    </location>
</feature>
<feature type="transmembrane region" description="Helical" evidence="12">
    <location>
        <begin position="388"/>
        <end position="409"/>
    </location>
</feature>
<feature type="transmembrane region" description="Helical" evidence="12">
    <location>
        <begin position="73"/>
        <end position="91"/>
    </location>
</feature>
<dbReference type="InterPro" id="IPR036640">
    <property type="entry name" value="ABC1_TM_sf"/>
</dbReference>
<dbReference type="OrthoDB" id="6500128at2759"/>
<keyword evidence="3" id="KW-0813">Transport</keyword>
<feature type="transmembrane region" description="Helical" evidence="12">
    <location>
        <begin position="1010"/>
        <end position="1035"/>
    </location>
</feature>
<dbReference type="InterPro" id="IPR050173">
    <property type="entry name" value="ABC_transporter_C-like"/>
</dbReference>
<keyword evidence="9 12" id="KW-0472">Membrane</keyword>
<dbReference type="GO" id="GO:0012505">
    <property type="term" value="C:endomembrane system"/>
    <property type="evidence" value="ECO:0007669"/>
    <property type="project" value="UniProtKB-SubCell"/>
</dbReference>
<dbReference type="InterPro" id="IPR017871">
    <property type="entry name" value="ABC_transporter-like_CS"/>
</dbReference>
<evidence type="ECO:0000256" key="12">
    <source>
        <dbReference type="SAM" id="Phobius"/>
    </source>
</evidence>
<dbReference type="SUPFAM" id="SSF52540">
    <property type="entry name" value="P-loop containing nucleoside triphosphate hydrolases"/>
    <property type="match status" value="2"/>
</dbReference>
<keyword evidence="5" id="KW-0677">Repeat</keyword>
<dbReference type="PROSITE" id="PS50893">
    <property type="entry name" value="ABC_TRANSPORTER_2"/>
    <property type="match status" value="2"/>
</dbReference>
<dbReference type="CDD" id="cd18580">
    <property type="entry name" value="ABC_6TM_ABCC_D2"/>
    <property type="match status" value="1"/>
</dbReference>
<comment type="similarity">
    <text evidence="2">Belongs to the ABC transporter superfamily. ABCC family. Conjugate transporter (TC 3.A.1.208) subfamily.</text>
</comment>
<dbReference type="InterPro" id="IPR011527">
    <property type="entry name" value="ABC1_TM_dom"/>
</dbReference>
<dbReference type="GO" id="GO:0016020">
    <property type="term" value="C:membrane"/>
    <property type="evidence" value="ECO:0007669"/>
    <property type="project" value="InterPro"/>
</dbReference>
<dbReference type="PANTHER" id="PTHR24223:SF399">
    <property type="entry name" value="ABC TRANSPORTER ATNG"/>
    <property type="match status" value="1"/>
</dbReference>
<accession>A0A8B0MF92</accession>
<evidence type="ECO:0000256" key="10">
    <source>
        <dbReference type="ARBA" id="ARBA00023180"/>
    </source>
</evidence>
<dbReference type="CDD" id="cd03244">
    <property type="entry name" value="ABCC_MRP_domain2"/>
    <property type="match status" value="1"/>
</dbReference>
<feature type="domain" description="ABC transmembrane type-1" evidence="14">
    <location>
        <begin position="308"/>
        <end position="558"/>
    </location>
</feature>
<evidence type="ECO:0000256" key="1">
    <source>
        <dbReference type="ARBA" id="ARBA00004127"/>
    </source>
</evidence>
<proteinExistence type="evidence at transcript level"/>
<keyword evidence="8 12" id="KW-1133">Transmembrane helix</keyword>
<feature type="region of interest" description="Disordered" evidence="11">
    <location>
        <begin position="844"/>
        <end position="874"/>
    </location>
</feature>
<dbReference type="FunFam" id="1.20.1560.10:FF:000013">
    <property type="entry name" value="ABC transporter C family member 2"/>
    <property type="match status" value="1"/>
</dbReference>
<feature type="domain" description="ABC transporter" evidence="13">
    <location>
        <begin position="1221"/>
        <end position="1455"/>
    </location>
</feature>
<reference evidence="15" key="2">
    <citation type="journal article" name="Mar. Pollut. Bull.">
        <title>The genome of the European estuarine calanoid copepod Eurytemora affinis: Potential use in molecular ecotoxicology.</title>
        <authorList>
            <person name="Choi B.S."/>
            <person name="Kim D.H."/>
            <person name="Kim M.S."/>
            <person name="Park J.C."/>
            <person name="Lee Y.H."/>
            <person name="Kim H.J."/>
            <person name="Jeong C.B."/>
            <person name="Hagiwara A."/>
            <person name="Souissi S."/>
            <person name="Lee J.S."/>
        </authorList>
    </citation>
    <scope>NUCLEOTIDE SEQUENCE</scope>
</reference>
<evidence type="ECO:0000256" key="4">
    <source>
        <dbReference type="ARBA" id="ARBA00022692"/>
    </source>
</evidence>
<feature type="transmembrane region" description="Helical" evidence="12">
    <location>
        <begin position="168"/>
        <end position="190"/>
    </location>
</feature>
<dbReference type="Pfam" id="PF00005">
    <property type="entry name" value="ABC_tran"/>
    <property type="match status" value="2"/>
</dbReference>
<keyword evidence="7" id="KW-0067">ATP-binding</keyword>
<dbReference type="InterPro" id="IPR027417">
    <property type="entry name" value="P-loop_NTPase"/>
</dbReference>
<keyword evidence="6" id="KW-0547">Nucleotide-binding</keyword>
<evidence type="ECO:0000256" key="9">
    <source>
        <dbReference type="ARBA" id="ARBA00023136"/>
    </source>
</evidence>
<keyword evidence="10" id="KW-0325">Glycoprotein</keyword>
<feature type="domain" description="ABC transmembrane type-1" evidence="14">
    <location>
        <begin position="947"/>
        <end position="1185"/>
    </location>
</feature>
<feature type="transmembrane region" description="Helical" evidence="12">
    <location>
        <begin position="1041"/>
        <end position="1063"/>
    </location>
</feature>
<feature type="transmembrane region" description="Helical" evidence="12">
    <location>
        <begin position="1159"/>
        <end position="1181"/>
    </location>
</feature>
<feature type="transmembrane region" description="Helical" evidence="12">
    <location>
        <begin position="35"/>
        <end position="53"/>
    </location>
</feature>
<dbReference type="PROSITE" id="PS00211">
    <property type="entry name" value="ABC_TRANSPORTER_1"/>
    <property type="match status" value="2"/>
</dbReference>
<evidence type="ECO:0000256" key="3">
    <source>
        <dbReference type="ARBA" id="ARBA00022448"/>
    </source>
</evidence>
<evidence type="ECO:0000256" key="5">
    <source>
        <dbReference type="ARBA" id="ARBA00022737"/>
    </source>
</evidence>
<feature type="domain" description="ABC transporter" evidence="13">
    <location>
        <begin position="607"/>
        <end position="839"/>
    </location>
</feature>
<dbReference type="InterPro" id="IPR003439">
    <property type="entry name" value="ABC_transporter-like_ATP-bd"/>
</dbReference>
<dbReference type="SUPFAM" id="SSF90123">
    <property type="entry name" value="ABC transporter transmembrane region"/>
    <property type="match status" value="2"/>
</dbReference>
<feature type="transmembrane region" description="Helical" evidence="12">
    <location>
        <begin position="315"/>
        <end position="335"/>
    </location>
</feature>
<feature type="transmembrane region" description="Helical" evidence="12">
    <location>
        <begin position="1134"/>
        <end position="1153"/>
    </location>
</feature>
<dbReference type="FunFam" id="3.40.50.300:FF:000074">
    <property type="entry name" value="Multidrug resistance-associated protein 5 isoform 1"/>
    <property type="match status" value="1"/>
</dbReference>
<dbReference type="SMART" id="SM00382">
    <property type="entry name" value="AAA"/>
    <property type="match status" value="2"/>
</dbReference>
<evidence type="ECO:0000313" key="15">
    <source>
        <dbReference type="EMBL" id="QTW43709.1"/>
    </source>
</evidence>
<feature type="transmembrane region" description="Helical" evidence="12">
    <location>
        <begin position="421"/>
        <end position="439"/>
    </location>
</feature>
<name>A0A8B0MF92_EURAF</name>
<feature type="transmembrane region" description="Helical" evidence="12">
    <location>
        <begin position="895"/>
        <end position="915"/>
    </location>
</feature>
<evidence type="ECO:0000256" key="11">
    <source>
        <dbReference type="SAM" id="MobiDB-lite"/>
    </source>
</evidence>
<evidence type="ECO:0000256" key="6">
    <source>
        <dbReference type="ARBA" id="ARBA00022741"/>
    </source>
</evidence>
<dbReference type="GO" id="GO:0016887">
    <property type="term" value="F:ATP hydrolysis activity"/>
    <property type="evidence" value="ECO:0007669"/>
    <property type="project" value="InterPro"/>
</dbReference>
<reference evidence="15" key="1">
    <citation type="submission" date="2020-10" db="EMBL/GenBank/DDBJ databases">
        <authorList>
            <person name="Kim D.-H."/>
        </authorList>
    </citation>
    <scope>NUCLEOTIDE SEQUENCE</scope>
</reference>